<dbReference type="PANTHER" id="PTHR33112">
    <property type="entry name" value="DOMAIN PROTEIN, PUTATIVE-RELATED"/>
    <property type="match status" value="1"/>
</dbReference>
<dbReference type="PANTHER" id="PTHR33112:SF10">
    <property type="entry name" value="TOL"/>
    <property type="match status" value="1"/>
</dbReference>
<dbReference type="AlphaFoldDB" id="A0A5N7C6X4"/>
<feature type="domain" description="Heterokaryon incompatibility" evidence="1">
    <location>
        <begin position="1"/>
        <end position="75"/>
    </location>
</feature>
<dbReference type="InterPro" id="IPR010730">
    <property type="entry name" value="HET"/>
</dbReference>
<organism evidence="2">
    <name type="scientific">Petromyces alliaceus</name>
    <name type="common">Aspergillus alliaceus</name>
    <dbReference type="NCBI Taxonomy" id="209559"/>
    <lineage>
        <taxon>Eukaryota</taxon>
        <taxon>Fungi</taxon>
        <taxon>Dikarya</taxon>
        <taxon>Ascomycota</taxon>
        <taxon>Pezizomycotina</taxon>
        <taxon>Eurotiomycetes</taxon>
        <taxon>Eurotiomycetidae</taxon>
        <taxon>Eurotiales</taxon>
        <taxon>Aspergillaceae</taxon>
        <taxon>Aspergillus</taxon>
        <taxon>Aspergillus subgen. Circumdati</taxon>
    </lineage>
</organism>
<evidence type="ECO:0000259" key="1">
    <source>
        <dbReference type="Pfam" id="PF06985"/>
    </source>
</evidence>
<gene>
    <name evidence="2" type="ORF">BDV23DRAFT_184249</name>
</gene>
<dbReference type="Proteomes" id="UP000326877">
    <property type="component" value="Unassembled WGS sequence"/>
</dbReference>
<protein>
    <recommendedName>
        <fullName evidence="1">Heterokaryon incompatibility domain-containing protein</fullName>
    </recommendedName>
</protein>
<sequence length="378" mass="42408">MGKVYEYSYCNVAATGAAEGSEGLFVDRDPSLTSPFKVDIKWKGHRQSYYFLDTGIWHSGVTKTLLNRRGWVLQERLLSPRTLSFKQQLFWECRELKACEAFPHGLGQDIDLEPDDVDEDSELCPKSWKTEVTVPENRYASWAKVVQQFTVSGLTKGSDKLIALSGVAARMQAILGDNYIAGLWKHNLLFDLLWYIKYGRQADGKPSFRVDAYRAPSWSWASVEGRVHFPCGRLDVSWGPPLLEIIGVEVNPTTNNSTGQVSNAFILASGNLKQMPEFYELPEHMFDMIPGALSACCVDDENDLSLVDVFALPVRIMRGINGEVLFCLMLTPMPSTTSNFRRVGLLTLNQNEAEVSQLDVEGWVDNSNCGVQELINIF</sequence>
<dbReference type="Pfam" id="PF06985">
    <property type="entry name" value="HET"/>
    <property type="match status" value="1"/>
</dbReference>
<dbReference type="OrthoDB" id="5125733at2759"/>
<accession>A0A5N7C6X4</accession>
<name>A0A5N7C6X4_PETAA</name>
<proteinExistence type="predicted"/>
<reference evidence="2" key="1">
    <citation type="submission" date="2019-04" db="EMBL/GenBank/DDBJ databases">
        <title>Friends and foes A comparative genomics studyof 23 Aspergillus species from section Flavi.</title>
        <authorList>
            <consortium name="DOE Joint Genome Institute"/>
            <person name="Kjaerbolling I."/>
            <person name="Vesth T."/>
            <person name="Frisvad J.C."/>
            <person name="Nybo J.L."/>
            <person name="Theobald S."/>
            <person name="Kildgaard S."/>
            <person name="Isbrandt T."/>
            <person name="Kuo A."/>
            <person name="Sato A."/>
            <person name="Lyhne E.K."/>
            <person name="Kogle M.E."/>
            <person name="Wiebenga A."/>
            <person name="Kun R.S."/>
            <person name="Lubbers R.J."/>
            <person name="Makela M.R."/>
            <person name="Barry K."/>
            <person name="Chovatia M."/>
            <person name="Clum A."/>
            <person name="Daum C."/>
            <person name="Haridas S."/>
            <person name="He G."/>
            <person name="LaButti K."/>
            <person name="Lipzen A."/>
            <person name="Mondo S."/>
            <person name="Riley R."/>
            <person name="Salamov A."/>
            <person name="Simmons B.A."/>
            <person name="Magnuson J.K."/>
            <person name="Henrissat B."/>
            <person name="Mortensen U.H."/>
            <person name="Larsen T.O."/>
            <person name="Devries R.P."/>
            <person name="Grigoriev I.V."/>
            <person name="Machida M."/>
            <person name="Baker S.E."/>
            <person name="Andersen M.R."/>
        </authorList>
    </citation>
    <scope>NUCLEOTIDE SEQUENCE [LARGE SCALE GENOMIC DNA]</scope>
    <source>
        <strain evidence="2">IBT 14317</strain>
    </source>
</reference>
<evidence type="ECO:0000313" key="2">
    <source>
        <dbReference type="EMBL" id="KAE8389648.1"/>
    </source>
</evidence>
<dbReference type="EMBL" id="ML735263">
    <property type="protein sequence ID" value="KAE8389648.1"/>
    <property type="molecule type" value="Genomic_DNA"/>
</dbReference>